<evidence type="ECO:0000259" key="2">
    <source>
        <dbReference type="PROSITE" id="PS50975"/>
    </source>
</evidence>
<dbReference type="Gene3D" id="3.30.470.20">
    <property type="entry name" value="ATP-grasp fold, B domain"/>
    <property type="match status" value="1"/>
</dbReference>
<organism evidence="3 4">
    <name type="scientific">Candidatus Shapirobacteria bacterium CG09_land_8_20_14_0_10_47_13</name>
    <dbReference type="NCBI Taxonomy" id="1974481"/>
    <lineage>
        <taxon>Bacteria</taxon>
        <taxon>Candidatus Shapironibacteriota</taxon>
    </lineage>
</organism>
<accession>A0A2H0WN46</accession>
<dbReference type="Proteomes" id="UP000230033">
    <property type="component" value="Unassembled WGS sequence"/>
</dbReference>
<sequence>MKFKFGLCFSRPLAGNQPLSHLDLKLPTYLRFLELCRQKDWSVYILTRKTYQGSGRFAGAWLYDQGKFSLTNEPVDIDLVYDLTGGLDFPPEQTGRMVAVNRRDFKVLAADKYQTYLAIGRFMPKTFWVGEKANLPAILPKITTDWVVLKPTDGLKGIGIYVGPKAGAPAFEFAQNFPRYVAQEFLDTGAGIPGLVTGKHDLRVVITNGRVVWCHVRTPARGEFTANVARGGTIREIDYQKQVPETVKKIVAKIAPIFYRQYDNPVFSLDFGMSPDGPRIFEINDRMGFPRWEMKNRDTFLNALIENFEMKLGHGL</sequence>
<dbReference type="Pfam" id="PF02955">
    <property type="entry name" value="GSH-S_ATP"/>
    <property type="match status" value="1"/>
</dbReference>
<dbReference type="InterPro" id="IPR011761">
    <property type="entry name" value="ATP-grasp"/>
</dbReference>
<protein>
    <recommendedName>
        <fullName evidence="2">ATP-grasp domain-containing protein</fullName>
    </recommendedName>
</protein>
<dbReference type="PROSITE" id="PS50975">
    <property type="entry name" value="ATP_GRASP"/>
    <property type="match status" value="1"/>
</dbReference>
<evidence type="ECO:0000313" key="4">
    <source>
        <dbReference type="Proteomes" id="UP000230033"/>
    </source>
</evidence>
<feature type="domain" description="ATP-grasp" evidence="2">
    <location>
        <begin position="113"/>
        <end position="309"/>
    </location>
</feature>
<dbReference type="GO" id="GO:0046872">
    <property type="term" value="F:metal ion binding"/>
    <property type="evidence" value="ECO:0007669"/>
    <property type="project" value="InterPro"/>
</dbReference>
<dbReference type="SUPFAM" id="SSF56059">
    <property type="entry name" value="Glutathione synthetase ATP-binding domain-like"/>
    <property type="match status" value="1"/>
</dbReference>
<dbReference type="PANTHER" id="PTHR21621">
    <property type="entry name" value="RIBOSOMAL PROTEIN S6 MODIFICATION PROTEIN"/>
    <property type="match status" value="1"/>
</dbReference>
<comment type="caution">
    <text evidence="3">The sequence shown here is derived from an EMBL/GenBank/DDBJ whole genome shotgun (WGS) entry which is preliminary data.</text>
</comment>
<dbReference type="GO" id="GO:0005524">
    <property type="term" value="F:ATP binding"/>
    <property type="evidence" value="ECO:0007669"/>
    <property type="project" value="UniProtKB-UniRule"/>
</dbReference>
<dbReference type="GO" id="GO:0005737">
    <property type="term" value="C:cytoplasm"/>
    <property type="evidence" value="ECO:0007669"/>
    <property type="project" value="TreeGrafter"/>
</dbReference>
<evidence type="ECO:0000313" key="3">
    <source>
        <dbReference type="EMBL" id="PIS14070.1"/>
    </source>
</evidence>
<reference evidence="4" key="1">
    <citation type="submission" date="2017-09" db="EMBL/GenBank/DDBJ databases">
        <title>Depth-based differentiation of microbial function through sediment-hosted aquifers and enrichment of novel symbionts in the deep terrestrial subsurface.</title>
        <authorList>
            <person name="Probst A.J."/>
            <person name="Ladd B."/>
            <person name="Jarett J.K."/>
            <person name="Geller-Mcgrath D.E."/>
            <person name="Sieber C.M.K."/>
            <person name="Emerson J.B."/>
            <person name="Anantharaman K."/>
            <person name="Thomas B.C."/>
            <person name="Malmstrom R."/>
            <person name="Stieglmeier M."/>
            <person name="Klingl A."/>
            <person name="Woyke T."/>
            <person name="Ryan C.M."/>
            <person name="Banfield J.F."/>
        </authorList>
    </citation>
    <scope>NUCLEOTIDE SEQUENCE [LARGE SCALE GENOMIC DNA]</scope>
</reference>
<dbReference type="AlphaFoldDB" id="A0A2H0WN46"/>
<dbReference type="GO" id="GO:0004363">
    <property type="term" value="F:glutathione synthase activity"/>
    <property type="evidence" value="ECO:0007669"/>
    <property type="project" value="InterPro"/>
</dbReference>
<dbReference type="EMBL" id="PEZJ01000010">
    <property type="protein sequence ID" value="PIS14070.1"/>
    <property type="molecule type" value="Genomic_DNA"/>
</dbReference>
<proteinExistence type="predicted"/>
<keyword evidence="1" id="KW-0067">ATP-binding</keyword>
<dbReference type="PANTHER" id="PTHR21621:SF0">
    <property type="entry name" value="BETA-CITRYLGLUTAMATE SYNTHASE B-RELATED"/>
    <property type="match status" value="1"/>
</dbReference>
<gene>
    <name evidence="3" type="ORF">COT65_00885</name>
</gene>
<evidence type="ECO:0000256" key="1">
    <source>
        <dbReference type="PROSITE-ProRule" id="PRU00409"/>
    </source>
</evidence>
<name>A0A2H0WN46_9BACT</name>
<dbReference type="InterPro" id="IPR004218">
    <property type="entry name" value="GSHS_ATP-bd"/>
</dbReference>
<keyword evidence="1" id="KW-0547">Nucleotide-binding</keyword>